<keyword evidence="4 7" id="KW-0812">Transmembrane</keyword>
<keyword evidence="3" id="KW-0813">Transport</keyword>
<evidence type="ECO:0000256" key="5">
    <source>
        <dbReference type="ARBA" id="ARBA00022989"/>
    </source>
</evidence>
<gene>
    <name evidence="8" type="ORF">KUCA_T00004875001</name>
</gene>
<proteinExistence type="inferred from homology"/>
<keyword evidence="3" id="KW-0406">Ion transport</keyword>
<keyword evidence="9" id="KW-1185">Reference proteome</keyword>
<dbReference type="PANTHER" id="PTHR31632:SF7">
    <property type="entry name" value="IRON TRANSPORTER FTH1"/>
    <property type="match status" value="1"/>
</dbReference>
<dbReference type="GeneID" id="34522268"/>
<dbReference type="GO" id="GO:0033573">
    <property type="term" value="C:high-affinity iron permease complex"/>
    <property type="evidence" value="ECO:0007669"/>
    <property type="project" value="InterPro"/>
</dbReference>
<feature type="transmembrane region" description="Helical" evidence="7">
    <location>
        <begin position="206"/>
        <end position="224"/>
    </location>
</feature>
<feature type="transmembrane region" description="Helical" evidence="7">
    <location>
        <begin position="6"/>
        <end position="32"/>
    </location>
</feature>
<evidence type="ECO:0000256" key="1">
    <source>
        <dbReference type="ARBA" id="ARBA00004141"/>
    </source>
</evidence>
<name>W6MXH3_9ASCO</name>
<keyword evidence="6 7" id="KW-0472">Membrane</keyword>
<keyword evidence="5 7" id="KW-1133">Transmembrane helix</keyword>
<dbReference type="GO" id="GO:0015093">
    <property type="term" value="F:ferrous iron transmembrane transporter activity"/>
    <property type="evidence" value="ECO:0007669"/>
    <property type="project" value="TreeGrafter"/>
</dbReference>
<feature type="transmembrane region" description="Helical" evidence="7">
    <location>
        <begin position="236"/>
        <end position="258"/>
    </location>
</feature>
<dbReference type="Proteomes" id="UP000019384">
    <property type="component" value="Unassembled WGS sequence"/>
</dbReference>
<organism evidence="8 9">
    <name type="scientific">Kuraishia capsulata CBS 1993</name>
    <dbReference type="NCBI Taxonomy" id="1382522"/>
    <lineage>
        <taxon>Eukaryota</taxon>
        <taxon>Fungi</taxon>
        <taxon>Dikarya</taxon>
        <taxon>Ascomycota</taxon>
        <taxon>Saccharomycotina</taxon>
        <taxon>Pichiomycetes</taxon>
        <taxon>Pichiales</taxon>
        <taxon>Pichiaceae</taxon>
        <taxon>Kuraishia</taxon>
    </lineage>
</organism>
<evidence type="ECO:0008006" key="10">
    <source>
        <dbReference type="Google" id="ProtNLM"/>
    </source>
</evidence>
<dbReference type="AlphaFoldDB" id="W6MXH3"/>
<evidence type="ECO:0000313" key="9">
    <source>
        <dbReference type="Proteomes" id="UP000019384"/>
    </source>
</evidence>
<dbReference type="STRING" id="1382522.W6MXH3"/>
<evidence type="ECO:0000256" key="2">
    <source>
        <dbReference type="ARBA" id="ARBA00008333"/>
    </source>
</evidence>
<evidence type="ECO:0000256" key="7">
    <source>
        <dbReference type="SAM" id="Phobius"/>
    </source>
</evidence>
<dbReference type="HOGENOM" id="CLU_046738_1_1_1"/>
<dbReference type="Pfam" id="PF03239">
    <property type="entry name" value="FTR1"/>
    <property type="match status" value="1"/>
</dbReference>
<reference evidence="8" key="1">
    <citation type="submission" date="2013-12" db="EMBL/GenBank/DDBJ databases">
        <authorList>
            <person name="Genoscope - CEA"/>
        </authorList>
    </citation>
    <scope>NUCLEOTIDE SEQUENCE</scope>
    <source>
        <strain evidence="8">CBS 1993</strain>
    </source>
</reference>
<dbReference type="OrthoDB" id="4364at2759"/>
<sequence>MWEDYFSVQIFFIILRETLESAIIVSVLLAFLKQNLAANSGATQTALVVDSKRYKGLQLQIWLGAFLGLFVCLVIGGIFIVTFYLLGSDLWSKAERLWEGIFSILSSVVISVMGLALLRINHLQAKWQWKLGRALRNGPEALEAEPDSEREVLQLSSGQVSGRKHRLKQLTREYALAILPFITTLREGLEAVVFIGGIGVNQPASSFPLAIAAGGSLGFLIGWTMYRGGNKMSLQYFLIASTCFLYMVAAGLMSRGVWFLELEQYVRRCNGQDMSEVGSGPGSYDISNSVWHVNCCNGLTDGGWMLFNALVGWTNSATWGSVISYNLYWIAIIVLLKVKRFEEKNGHLPVLPIRFQTARIRKRLMIQEMYLKDRTVGADNVPANDDAYNDLHSTLSEEQEHRETDMLIE</sequence>
<reference evidence="8" key="2">
    <citation type="submission" date="2014-02" db="EMBL/GenBank/DDBJ databases">
        <title>Complete DNA sequence of /Kuraishia capsulata/ illustrates novel genomic features among budding yeasts (/Saccharomycotina/).</title>
        <authorList>
            <person name="Morales L."/>
            <person name="Noel B."/>
            <person name="Porcel B."/>
            <person name="Marcet-Houben M."/>
            <person name="Hullo M-F."/>
            <person name="Sacerdot C."/>
            <person name="Tekaia F."/>
            <person name="Leh-Louis V."/>
            <person name="Despons L."/>
            <person name="Khanna V."/>
            <person name="Aury J-M."/>
            <person name="Barbe V."/>
            <person name="Couloux A."/>
            <person name="Labadie K."/>
            <person name="Pelletier E."/>
            <person name="Souciet J-L."/>
            <person name="Boekhout T."/>
            <person name="Gabaldon T."/>
            <person name="Wincker P."/>
            <person name="Dujon B."/>
        </authorList>
    </citation>
    <scope>NUCLEOTIDE SEQUENCE</scope>
    <source>
        <strain evidence="8">CBS 1993</strain>
    </source>
</reference>
<evidence type="ECO:0000313" key="8">
    <source>
        <dbReference type="EMBL" id="CDK28890.1"/>
    </source>
</evidence>
<keyword evidence="3" id="KW-0410">Iron transport</keyword>
<comment type="subcellular location">
    <subcellularLocation>
        <location evidence="1">Membrane</location>
        <topology evidence="1">Multi-pass membrane protein</topology>
    </subcellularLocation>
</comment>
<dbReference type="InterPro" id="IPR004923">
    <property type="entry name" value="FTR1/Fip1/EfeU"/>
</dbReference>
<keyword evidence="3" id="KW-0408">Iron</keyword>
<evidence type="ECO:0000256" key="6">
    <source>
        <dbReference type="ARBA" id="ARBA00023136"/>
    </source>
</evidence>
<evidence type="ECO:0000256" key="4">
    <source>
        <dbReference type="ARBA" id="ARBA00022692"/>
    </source>
</evidence>
<evidence type="ECO:0000256" key="3">
    <source>
        <dbReference type="ARBA" id="ARBA00022496"/>
    </source>
</evidence>
<dbReference type="PANTHER" id="PTHR31632">
    <property type="entry name" value="IRON TRANSPORTER FTH1"/>
    <property type="match status" value="1"/>
</dbReference>
<dbReference type="RefSeq" id="XP_022460880.1">
    <property type="nucleotide sequence ID" value="XM_022606004.1"/>
</dbReference>
<feature type="transmembrane region" description="Helical" evidence="7">
    <location>
        <begin position="97"/>
        <end position="118"/>
    </location>
</feature>
<feature type="transmembrane region" description="Helical" evidence="7">
    <location>
        <begin position="61"/>
        <end position="85"/>
    </location>
</feature>
<dbReference type="GO" id="GO:0000329">
    <property type="term" value="C:fungal-type vacuole membrane"/>
    <property type="evidence" value="ECO:0007669"/>
    <property type="project" value="TreeGrafter"/>
</dbReference>
<feature type="transmembrane region" description="Helical" evidence="7">
    <location>
        <begin position="174"/>
        <end position="200"/>
    </location>
</feature>
<dbReference type="EMBL" id="HG793130">
    <property type="protein sequence ID" value="CDK28890.1"/>
    <property type="molecule type" value="Genomic_DNA"/>
</dbReference>
<protein>
    <recommendedName>
        <fullName evidence="10">Iron permease FTR1</fullName>
    </recommendedName>
</protein>
<feature type="transmembrane region" description="Helical" evidence="7">
    <location>
        <begin position="317"/>
        <end position="336"/>
    </location>
</feature>
<comment type="similarity">
    <text evidence="2">Belongs to the oxidase-dependent Fe transporter (OFeT) (TC 9.A.10.1) family.</text>
</comment>
<accession>W6MXH3</accession>